<feature type="domain" description="EGF-like" evidence="24">
    <location>
        <begin position="1432"/>
        <end position="1473"/>
    </location>
</feature>
<evidence type="ECO:0000313" key="26">
    <source>
        <dbReference type="Ensembl" id="ENSCSEP00000001122.1"/>
    </source>
</evidence>
<evidence type="ECO:0000256" key="3">
    <source>
        <dbReference type="ARBA" id="ARBA00022530"/>
    </source>
</evidence>
<protein>
    <recommendedName>
        <fullName evidence="18">Latent-transforming growth factor beta-binding protein 1</fullName>
    </recommendedName>
    <alternativeName>
        <fullName evidence="19">Latent-transforming growth factor beta-binding protein 2</fullName>
    </alternativeName>
    <alternativeName>
        <fullName evidence="20">Transforming growth factor beta-1-binding protein 1</fullName>
    </alternativeName>
</protein>
<keyword evidence="8" id="KW-0677">Repeat</keyword>
<dbReference type="InterPro" id="IPR049883">
    <property type="entry name" value="NOTCH1_EGF-like"/>
</dbReference>
<keyword evidence="9 21" id="KW-1015">Disulfide bond</keyword>
<keyword evidence="2" id="KW-0964">Secreted</keyword>
<evidence type="ECO:0000256" key="6">
    <source>
        <dbReference type="ARBA" id="ARBA00022674"/>
    </source>
</evidence>
<feature type="domain" description="TB" evidence="25">
    <location>
        <begin position="1848"/>
        <end position="1901"/>
    </location>
</feature>
<keyword evidence="3" id="KW-0272">Extracellular matrix</keyword>
<feature type="compositionally biased region" description="Basic and acidic residues" evidence="22">
    <location>
        <begin position="22"/>
        <end position="42"/>
    </location>
</feature>
<evidence type="ECO:0000256" key="23">
    <source>
        <dbReference type="SAM" id="SignalP"/>
    </source>
</evidence>
<keyword evidence="7 23" id="KW-0732">Signal</keyword>
<comment type="subunit">
    <text evidence="17">Interacts with TGFB1; associates via disulfide bonds with the Latency-associated peptide chain (LAP) regulatory chain of TGFB1, leading to regulate activation of TGF-beta-1. LTBP1 does not bind directly to TGF-beta-1, the active chain of TGFB1. Interacts (via C-terminal domain) with FBN1 (via N-terminal domain). Interacts with FBN2. Interacts with ADAMTSL2. Interacts with EFEMP2.</text>
</comment>
<evidence type="ECO:0000256" key="1">
    <source>
        <dbReference type="ARBA" id="ARBA00004498"/>
    </source>
</evidence>
<dbReference type="Pfam" id="PF07645">
    <property type="entry name" value="EGF_CA"/>
    <property type="match status" value="20"/>
</dbReference>
<dbReference type="InterPro" id="IPR009030">
    <property type="entry name" value="Growth_fac_rcpt_cys_sf"/>
</dbReference>
<evidence type="ECO:0000256" key="17">
    <source>
        <dbReference type="ARBA" id="ARBA00062844"/>
    </source>
</evidence>
<comment type="caution">
    <text evidence="21">Lacks conserved residue(s) required for the propagation of feature annotation.</text>
</comment>
<feature type="domain" description="TB" evidence="25">
    <location>
        <begin position="575"/>
        <end position="617"/>
    </location>
</feature>
<proteinExistence type="inferred from homology"/>
<dbReference type="GO" id="GO:0008201">
    <property type="term" value="F:heparin binding"/>
    <property type="evidence" value="ECO:0007669"/>
    <property type="project" value="UniProtKB-KW"/>
</dbReference>
<evidence type="ECO:0000259" key="24">
    <source>
        <dbReference type="PROSITE" id="PS50026"/>
    </source>
</evidence>
<comment type="function">
    <text evidence="15">Key regulator of transforming growth factor beta (TGFB1, TGFB2 and TGFB3) that controls TGF-beta activation by maintaining it in a latent state during storage in extracellular space. Associates specifically via disulfide bonds with the Latency-associated peptide (LAP), which is the regulatory chain of TGF-beta, and regulates integrin-dependent activation of TGF-beta. Outcompeted by LRRC32/GARP for binding to LAP regulatory chain of TGF-beta.</text>
</comment>
<dbReference type="GO" id="GO:0019838">
    <property type="term" value="F:growth factor binding"/>
    <property type="evidence" value="ECO:0007669"/>
    <property type="project" value="UniProtKB-KW"/>
</dbReference>
<feature type="chain" id="PRO_5044596922" description="Latent-transforming growth factor beta-binding protein 1" evidence="23">
    <location>
        <begin position="21"/>
        <end position="2089"/>
    </location>
</feature>
<evidence type="ECO:0000256" key="14">
    <source>
        <dbReference type="ARBA" id="ARBA00058734"/>
    </source>
</evidence>
<dbReference type="InterPro" id="IPR000742">
    <property type="entry name" value="EGF"/>
</dbReference>
<accession>A0A3P8UFD8</accession>
<feature type="disulfide bond" evidence="21">
    <location>
        <begin position="187"/>
        <end position="197"/>
    </location>
</feature>
<comment type="function">
    <text evidence="14">May play an integral structural role in elastic-fiber architectural organization and/or assembly.</text>
</comment>
<feature type="region of interest" description="Disordered" evidence="22">
    <location>
        <begin position="786"/>
        <end position="897"/>
    </location>
</feature>
<dbReference type="OMA" id="FICTCKP"/>
<feature type="region of interest" description="Disordered" evidence="22">
    <location>
        <begin position="22"/>
        <end position="158"/>
    </location>
</feature>
<dbReference type="GeneTree" id="ENSGT00940000155823"/>
<feature type="domain" description="EGF-like" evidence="24">
    <location>
        <begin position="1790"/>
        <end position="1830"/>
    </location>
</feature>
<dbReference type="InterPro" id="IPR000152">
    <property type="entry name" value="EGF-type_Asp/Asn_hydroxyl_site"/>
</dbReference>
<dbReference type="Ensembl" id="ENSCSET00000001169.1">
    <property type="protein sequence ID" value="ENSCSEP00000001141.1"/>
    <property type="gene ID" value="ENSCSEG00000000780.1"/>
</dbReference>
<dbReference type="InterPro" id="IPR052080">
    <property type="entry name" value="vWF_C/EGF_Fibrillin"/>
</dbReference>
<evidence type="ECO:0000256" key="7">
    <source>
        <dbReference type="ARBA" id="ARBA00022729"/>
    </source>
</evidence>
<dbReference type="PROSITE" id="PS50026">
    <property type="entry name" value="EGF_3"/>
    <property type="match status" value="13"/>
</dbReference>
<dbReference type="PROSITE" id="PS00010">
    <property type="entry name" value="ASX_HYDROXYL"/>
    <property type="match status" value="11"/>
</dbReference>
<dbReference type="Ensembl" id="ENSCSET00000001198.1">
    <property type="protein sequence ID" value="ENSCSEP00000001170.1"/>
    <property type="gene ID" value="ENSCSEG00000000780.1"/>
</dbReference>
<feature type="region of interest" description="Disordered" evidence="22">
    <location>
        <begin position="225"/>
        <end position="352"/>
    </location>
</feature>
<reference evidence="26 27" key="1">
    <citation type="journal article" date="2014" name="Nat. Genet.">
        <title>Whole-genome sequence of a flatfish provides insights into ZW sex chromosome evolution and adaptation to a benthic lifestyle.</title>
        <authorList>
            <person name="Chen S."/>
            <person name="Zhang G."/>
            <person name="Shao C."/>
            <person name="Huang Q."/>
            <person name="Liu G."/>
            <person name="Zhang P."/>
            <person name="Song W."/>
            <person name="An N."/>
            <person name="Chalopin D."/>
            <person name="Volff J.N."/>
            <person name="Hong Y."/>
            <person name="Li Q."/>
            <person name="Sha Z."/>
            <person name="Zhou H."/>
            <person name="Xie M."/>
            <person name="Yu Q."/>
            <person name="Liu Y."/>
            <person name="Xiang H."/>
            <person name="Wang N."/>
            <person name="Wu K."/>
            <person name="Yang C."/>
            <person name="Zhou Q."/>
            <person name="Liao X."/>
            <person name="Yang L."/>
            <person name="Hu Q."/>
            <person name="Zhang J."/>
            <person name="Meng L."/>
            <person name="Jin L."/>
            <person name="Tian Y."/>
            <person name="Lian J."/>
            <person name="Yang J."/>
            <person name="Miao G."/>
            <person name="Liu S."/>
            <person name="Liang Z."/>
            <person name="Yan F."/>
            <person name="Li Y."/>
            <person name="Sun B."/>
            <person name="Zhang H."/>
            <person name="Zhang J."/>
            <person name="Zhu Y."/>
            <person name="Du M."/>
            <person name="Zhao Y."/>
            <person name="Schartl M."/>
            <person name="Tang Q."/>
            <person name="Wang J."/>
        </authorList>
    </citation>
    <scope>NUCLEOTIDE SEQUENCE</scope>
</reference>
<sequence>MVKMDRTGLAVLLLLTVALGHSHKEASGGRKEFSGPERTPRDQHHHHHQQQQQPPQGHIPEGFTSSVSSGDTSPGSGSRQSRTLVRLPRSASSTTDGRSTSRAGGAAAAASVAGVSQPPAPRDGAQRSGRQTSSSQQHRSRGNHRQSSSPGSGRTRRLVGPNVCGGHQCCSGWALAPGTNRCIKPDCQPPCQNRGSCSRPHTCVCRSGFQGARCEEVTPEQVYIRDGGTLRRVQPGTNPFQKNQPRRRPSDRQAVGTTKVQSPRPAATRQPAHTVTQVRRGPPDTSPQQTGTSRTVKRYPSSSGPITSNALPSGNSYNSRGSEQRNWNGHRSGQNTMHSFNGHRPSSDNQLNSALYPAGANLTSNLDRIKIVFTPMKCRRVCSGGRCYNSCEKGDITTVYSETSQQQQQQQQQQQNQGFRLFFCQIPCLNGGRCIGRDVCWCPSNSTGKFCHLPVPVPARTSPHSHKDPSHTGPSSHSMYTLPLSNQQVSLHPSLVNVHIQHPPEAEIEIHQVARVQPGHRLAIPEGAHSVQQRSQPGNGHEATIELNGRQLHFTGNENGNSHTRLQPRQNGHVGRCFQETVDGQCGKPLPGLTKQDDCCGSVGASWGLHKCQKCPTKPAFTVIANGQVECSKGFKRMNLTHCQDINECLLPGICKNALCFNTKGSYRCTCKPGFMLDAARSHCVSDKAVSNQKGMCYRSVSADTCYLPLVQHITRQICCCSRVGKAWGESCDRCPLPESDHFKEICPAGHGYTYSLSDVQISLRQLEHDELQSTGVTWEDYLSTHLQPPSSQPSLQVPGRPQSPVYPEVPQVPQYPEYPETPYVPHQPQTPHRPQPPFQPDWDTPKEPDVETLSRPSVVTDSPVDYPGTSPPDSSVSNLSPDTKDTTQTHSSTGHDTCASAPTICGRGKCVPVQTGYTCHCEPGFKLSALQTNCIDVNECDEDPCEGKGRCLNSYGSYTCQCHSGYSQVITQNRKFCQDVNECSLPGKCQNGKCVNTEGSYTCECNTGFARSWRGVCEDVDECRDPGSCPTGACVNTLGSFQCQACGPGFRAVGDRCVDVNECLNHTVCGSGRCVNTEGSYRCNCFHGYELSGNICHDVDECALPGVCLHGRCVNLDGTHQCICDTGYRVTPDSRTCEDVDECAAGNACHSGICINNPGSYTCQDCRQGFKPSADGLQCEDVNECVQGDLCQGGVCVNTHGSYTCTRCKAGYRLSQDWQRCEDIDECQFLSTCANGICLNTEGSYTCENCPTGYGVSHDGEFCEDIDECALPITCPQGTCTNTLGSFTCINCRPGFTVSEDGQQCEDVDECTMASLCPGQLCLNSPGSYTCRSCDPGMQLSEDGDGCEDIDECQIPGVCPTGVCTNMAGSFSCMACDPGFAVAPSGSSCEDVNECEDTSLCLGGQCSNTIGSFTCSCPAGLELVDGTFCKDINECLTVVGICGEGECLNTEGSYLCICPDGYTTVNERTGCQDVDECSKDNVCLGGRCLNTDGSFLCLCEAGFKFSDETSDCEDKDECKEFGSSVCGTWQCKNTIGSYRCFKGCQPGLEGEDTKDCDIDECLNETICGNHGFCENTDGSYHCQCDRGYTNPAGDTTRCVDVNECEMSLALCGGALCENFDGSFLCICPSDNEEFDPVTSQCRSLDTDMTPPAAPEEPSSVPSAEERKQCYYNLNSANICDNVLSHNTTKQECCCTVGAGWGDNCEIHACPVVGRDEYNQLCPHGSGLLLVSLSSSQHLVDQQPYIDANECEMFGSEICKNGQCSNLFSTYTCYCRSGFYYDNIRLECVDYDECKFANACENGACVNTPGSFNCFCSPPLVLDGTRRRCIGLNNSEETVEPDHDVHVDICWRRLDQDNVCAQPLLGVRTTYTECCCLYGYAWSGQCAFCPGRDTVDYAVMCNLPTSRGGSDSLRERPGYEYGVDEPEEPFLPPYWDNYGSPAGTYDTPESVPLFNDNDYSVQQPPVRVPITPRERQPRPVETERYAGFEGLQAEECGILNGCENGRCVRVREGYTCDCFDGYELDLNKMACIDINECEDINDKVPLCQNGTCSNTEGSYKCTCLPGFVASAQPHKCIPTIPESGPRETN</sequence>
<evidence type="ECO:0000256" key="8">
    <source>
        <dbReference type="ARBA" id="ARBA00022737"/>
    </source>
</evidence>
<evidence type="ECO:0000256" key="5">
    <source>
        <dbReference type="ARBA" id="ARBA00022553"/>
    </source>
</evidence>
<evidence type="ECO:0000256" key="16">
    <source>
        <dbReference type="ARBA" id="ARBA00062144"/>
    </source>
</evidence>
<comment type="similarity">
    <text evidence="13">Belongs to the LTBP family.</text>
</comment>
<feature type="domain" description="EGF-like" evidence="24">
    <location>
        <begin position="937"/>
        <end position="973"/>
    </location>
</feature>
<feature type="domain" description="EGF-like" evidence="24">
    <location>
        <begin position="2033"/>
        <end position="2077"/>
    </location>
</feature>
<feature type="disulfide bond" evidence="21">
    <location>
        <begin position="424"/>
        <end position="434"/>
    </location>
</feature>
<dbReference type="FunFam" id="2.10.25.10:FF:000046">
    <property type="entry name" value="Latent-transforming growth factor beta-binding protein 1 isoform x2"/>
    <property type="match status" value="1"/>
</dbReference>
<feature type="compositionally biased region" description="Low complexity" evidence="22">
    <location>
        <begin position="50"/>
        <end position="78"/>
    </location>
</feature>
<evidence type="ECO:0000256" key="15">
    <source>
        <dbReference type="ARBA" id="ARBA00059743"/>
    </source>
</evidence>
<feature type="compositionally biased region" description="Polar residues" evidence="22">
    <location>
        <begin position="872"/>
        <end position="882"/>
    </location>
</feature>
<dbReference type="Proteomes" id="UP000265120">
    <property type="component" value="Chromosome 1"/>
</dbReference>
<feature type="compositionally biased region" description="Low complexity" evidence="22">
    <location>
        <begin position="126"/>
        <end position="137"/>
    </location>
</feature>
<keyword evidence="5" id="KW-0597">Phosphoprotein</keyword>
<dbReference type="FunFam" id="2.10.25.10:FF:000019">
    <property type="entry name" value="latent-transforming growth factor beta-binding protein 1 isoform X2"/>
    <property type="match status" value="2"/>
</dbReference>
<feature type="signal peptide" evidence="23">
    <location>
        <begin position="1"/>
        <end position="20"/>
    </location>
</feature>
<feature type="domain" description="EGF-like" evidence="24">
    <location>
        <begin position="1474"/>
        <end position="1514"/>
    </location>
</feature>
<feature type="domain" description="TB" evidence="25">
    <location>
        <begin position="695"/>
        <end position="747"/>
    </location>
</feature>
<evidence type="ECO:0000256" key="21">
    <source>
        <dbReference type="PROSITE-ProRule" id="PRU00076"/>
    </source>
</evidence>
<feature type="domain" description="EGF-like" evidence="24">
    <location>
        <begin position="183"/>
        <end position="215"/>
    </location>
</feature>
<dbReference type="FunFam" id="2.10.25.10:FF:000005">
    <property type="entry name" value="Fibrillin 2"/>
    <property type="match status" value="6"/>
</dbReference>
<comment type="subcellular location">
    <subcellularLocation>
        <location evidence="1">Secreted</location>
        <location evidence="1">Extracellular space</location>
        <location evidence="1">Extracellular matrix</location>
    </subcellularLocation>
</comment>
<evidence type="ECO:0000256" key="12">
    <source>
        <dbReference type="ARBA" id="ARBA00023278"/>
    </source>
</evidence>
<keyword evidence="12" id="KW-0379">Hydroxylation</keyword>
<feature type="compositionally biased region" description="Low complexity" evidence="22">
    <location>
        <begin position="787"/>
        <end position="831"/>
    </location>
</feature>
<dbReference type="GO" id="GO:0005509">
    <property type="term" value="F:calcium ion binding"/>
    <property type="evidence" value="ECO:0007669"/>
    <property type="project" value="InterPro"/>
</dbReference>
<evidence type="ECO:0000256" key="19">
    <source>
        <dbReference type="ARBA" id="ARBA00072997"/>
    </source>
</evidence>
<comment type="subunit">
    <text evidence="16">Forms part of the large latent transforming growth factor beta precursor complex; removal is essential for activation of complex. Interacts with SDC4. Interacts (via C-terminal domain) with FBN1 (via N-terminal domain) in a Ca(+2)-dependent manner.</text>
</comment>
<dbReference type="FunFam" id="2.10.25.10:FF:000056">
    <property type="entry name" value="Latent-transforming growth factor beta-binding protein 3 isoform 2"/>
    <property type="match status" value="1"/>
</dbReference>
<feature type="domain" description="EGF-like" evidence="24">
    <location>
        <begin position="1392"/>
        <end position="1431"/>
    </location>
</feature>
<dbReference type="PROSITE" id="PS51364">
    <property type="entry name" value="TB"/>
    <property type="match status" value="4"/>
</dbReference>
<evidence type="ECO:0000256" key="9">
    <source>
        <dbReference type="ARBA" id="ARBA00023157"/>
    </source>
</evidence>
<dbReference type="InterPro" id="IPR036773">
    <property type="entry name" value="TB_dom_sf"/>
</dbReference>
<feature type="region of interest" description="Disordered" evidence="22">
    <location>
        <begin position="460"/>
        <end position="480"/>
    </location>
</feature>
<feature type="compositionally biased region" description="Low complexity" evidence="22">
    <location>
        <begin position="97"/>
        <end position="116"/>
    </location>
</feature>
<dbReference type="FunFam" id="2.10.25.10:FF:000205">
    <property type="entry name" value="latent-transforming growth factor beta-binding protein 1 isoform X1"/>
    <property type="match status" value="1"/>
</dbReference>
<dbReference type="PROSITE" id="PS01187">
    <property type="entry name" value="EGF_CA"/>
    <property type="match status" value="9"/>
</dbReference>
<evidence type="ECO:0000259" key="25">
    <source>
        <dbReference type="PROSITE" id="PS51364"/>
    </source>
</evidence>
<evidence type="ECO:0000256" key="20">
    <source>
        <dbReference type="ARBA" id="ARBA00075443"/>
    </source>
</evidence>
<dbReference type="Gene3D" id="3.90.290.10">
    <property type="entry name" value="TGF-beta binding (TB) domain"/>
    <property type="match status" value="4"/>
</dbReference>
<dbReference type="Ensembl" id="ENSCSET00000001150.1">
    <property type="protein sequence ID" value="ENSCSEP00000001122.1"/>
    <property type="gene ID" value="ENSCSEG00000000780.1"/>
</dbReference>
<dbReference type="PROSITE" id="PS01186">
    <property type="entry name" value="EGF_2"/>
    <property type="match status" value="9"/>
</dbReference>
<keyword evidence="10" id="KW-0325">Glycoprotein</keyword>
<dbReference type="SUPFAM" id="SSF57196">
    <property type="entry name" value="EGF/Laminin"/>
    <property type="match status" value="7"/>
</dbReference>
<keyword evidence="27" id="KW-1185">Reference proteome</keyword>
<dbReference type="SUPFAM" id="SSF57184">
    <property type="entry name" value="Growth factor receptor domain"/>
    <property type="match status" value="6"/>
</dbReference>
<evidence type="ECO:0000256" key="18">
    <source>
        <dbReference type="ARBA" id="ARBA00072992"/>
    </source>
</evidence>
<dbReference type="RefSeq" id="XP_024912618.1">
    <property type="nucleotide sequence ID" value="XM_025056850.1"/>
</dbReference>
<evidence type="ECO:0000313" key="27">
    <source>
        <dbReference type="Proteomes" id="UP000265120"/>
    </source>
</evidence>
<dbReference type="InterPro" id="IPR017878">
    <property type="entry name" value="TB_dom"/>
</dbReference>
<dbReference type="PROSITE" id="PS00022">
    <property type="entry name" value="EGF_1"/>
    <property type="match status" value="2"/>
</dbReference>
<dbReference type="SMART" id="SM00181">
    <property type="entry name" value="EGF"/>
    <property type="match status" value="25"/>
</dbReference>
<feature type="domain" description="EGF-like" evidence="24">
    <location>
        <begin position="420"/>
        <end position="452"/>
    </location>
</feature>
<name>A0A3P8UFD8_CYNSE</name>
<dbReference type="CDD" id="cd00054">
    <property type="entry name" value="EGF_CA"/>
    <property type="match status" value="17"/>
</dbReference>
<dbReference type="PANTHER" id="PTHR47333:SF5">
    <property type="entry name" value="FIBRILLIN-3"/>
    <property type="match status" value="1"/>
</dbReference>
<evidence type="ECO:0000256" key="11">
    <source>
        <dbReference type="ARBA" id="ARBA00023183"/>
    </source>
</evidence>
<dbReference type="FunFam" id="2.10.25.10:FF:000014">
    <property type="entry name" value="Latent-transforming growth factor beta-binding protein 3"/>
    <property type="match status" value="1"/>
</dbReference>
<dbReference type="Pfam" id="PF00683">
    <property type="entry name" value="TB"/>
    <property type="match status" value="4"/>
</dbReference>
<dbReference type="GeneID" id="103376657"/>
<dbReference type="FunFam" id="3.90.290.10:FF:000001">
    <property type="entry name" value="Latent-transforming growth factor beta-binding protein 3 isoform 1"/>
    <property type="match status" value="1"/>
</dbReference>
<dbReference type="FunFam" id="2.10.25.10:FF:000119">
    <property type="entry name" value="vitamin K-dependent protein S"/>
    <property type="match status" value="1"/>
</dbReference>
<evidence type="ECO:0000256" key="4">
    <source>
        <dbReference type="ARBA" id="ARBA00022536"/>
    </source>
</evidence>
<dbReference type="FunFam" id="3.90.290.10:FF:000002">
    <property type="entry name" value="Latent-transforming growth factor beta-binding protein 3 isoform 1"/>
    <property type="match status" value="1"/>
</dbReference>
<evidence type="ECO:0000256" key="2">
    <source>
        <dbReference type="ARBA" id="ARBA00022525"/>
    </source>
</evidence>
<dbReference type="OrthoDB" id="4405280at2759"/>
<keyword evidence="11" id="KW-0340">Growth factor binding</keyword>
<dbReference type="Gene3D" id="2.10.25.10">
    <property type="entry name" value="Laminin"/>
    <property type="match status" value="24"/>
</dbReference>
<feature type="domain" description="EGF-like" evidence="24">
    <location>
        <begin position="1099"/>
        <end position="1139"/>
    </location>
</feature>
<evidence type="ECO:0000256" key="10">
    <source>
        <dbReference type="ARBA" id="ARBA00023180"/>
    </source>
</evidence>
<feature type="compositionally biased region" description="Polar residues" evidence="22">
    <location>
        <begin position="286"/>
        <end position="339"/>
    </location>
</feature>
<feature type="disulfide bond" evidence="21">
    <location>
        <begin position="442"/>
        <end position="451"/>
    </location>
</feature>
<dbReference type="SMART" id="SM00179">
    <property type="entry name" value="EGF_CA"/>
    <property type="match status" value="23"/>
</dbReference>
<feature type="domain" description="TB" evidence="25">
    <location>
        <begin position="1668"/>
        <end position="1722"/>
    </location>
</feature>
<dbReference type="PANTHER" id="PTHR47333">
    <property type="entry name" value="VON WILLEBRAND FACTOR C AND EGF DOMAIN-CONTAINING PROTEIN"/>
    <property type="match status" value="1"/>
</dbReference>
<dbReference type="FunFam" id="2.10.25.10:FF:000024">
    <property type="entry name" value="Putative latent-transforming growth factor beta-binding protein 2"/>
    <property type="match status" value="3"/>
</dbReference>
<organism evidence="26 27">
    <name type="scientific">Cynoglossus semilaevis</name>
    <name type="common">Tongue sole</name>
    <dbReference type="NCBI Taxonomy" id="244447"/>
    <lineage>
        <taxon>Eukaryota</taxon>
        <taxon>Metazoa</taxon>
        <taxon>Chordata</taxon>
        <taxon>Craniata</taxon>
        <taxon>Vertebrata</taxon>
        <taxon>Euteleostomi</taxon>
        <taxon>Actinopterygii</taxon>
        <taxon>Neopterygii</taxon>
        <taxon>Teleostei</taxon>
        <taxon>Neoteleostei</taxon>
        <taxon>Acanthomorphata</taxon>
        <taxon>Carangaria</taxon>
        <taxon>Pleuronectiformes</taxon>
        <taxon>Pleuronectoidei</taxon>
        <taxon>Cynoglossidae</taxon>
        <taxon>Cynoglossinae</taxon>
        <taxon>Cynoglossus</taxon>
    </lineage>
</organism>
<feature type="disulfide bond" evidence="21">
    <location>
        <begin position="205"/>
        <end position="214"/>
    </location>
</feature>
<dbReference type="STRING" id="244447.ENSCSEP00000001122"/>
<feature type="domain" description="EGF-like" evidence="24">
    <location>
        <begin position="645"/>
        <end position="685"/>
    </location>
</feature>
<dbReference type="InterPro" id="IPR018097">
    <property type="entry name" value="EGF_Ca-bd_CS"/>
</dbReference>
<feature type="domain" description="EGF-like" evidence="24">
    <location>
        <begin position="980"/>
        <end position="1019"/>
    </location>
</feature>
<evidence type="ECO:0000256" key="13">
    <source>
        <dbReference type="ARBA" id="ARBA00038081"/>
    </source>
</evidence>
<feature type="domain" description="EGF-like" evidence="24">
    <location>
        <begin position="1558"/>
        <end position="1595"/>
    </location>
</feature>
<evidence type="ECO:0000256" key="22">
    <source>
        <dbReference type="SAM" id="MobiDB-lite"/>
    </source>
</evidence>
<reference evidence="26" key="2">
    <citation type="submission" date="2025-05" db="UniProtKB">
        <authorList>
            <consortium name="Ensembl"/>
        </authorList>
    </citation>
    <scope>IDENTIFICATION</scope>
</reference>
<keyword evidence="6" id="KW-0358">Heparin-binding</keyword>
<feature type="domain" description="EGF-like" evidence="24">
    <location>
        <begin position="1060"/>
        <end position="1098"/>
    </location>
</feature>
<keyword evidence="4 21" id="KW-0245">EGF-like domain</keyword>
<dbReference type="FunFam" id="2.10.25.10:FF:000115">
    <property type="entry name" value="latent-transforming growth factor beta-binding protein 4 isoform X2"/>
    <property type="match status" value="1"/>
</dbReference>
<dbReference type="SUPFAM" id="SSF57581">
    <property type="entry name" value="TB module/8-cys domain"/>
    <property type="match status" value="4"/>
</dbReference>
<dbReference type="InterPro" id="IPR001881">
    <property type="entry name" value="EGF-like_Ca-bd_dom"/>
</dbReference>